<dbReference type="AlphaFoldDB" id="V6JG08"/>
<proteinExistence type="predicted"/>
<accession>V6JG08</accession>
<name>V6JG08_STRRC</name>
<feature type="region of interest" description="Disordered" evidence="1">
    <location>
        <begin position="1"/>
        <end position="53"/>
    </location>
</feature>
<gene>
    <name evidence="2" type="ORF">M878_43750</name>
</gene>
<sequence>MLEHIRKAQEPLPKDQHPPFIRGPHPPAAEVCPTSNTSTPPRRRQASGTTTAR</sequence>
<feature type="compositionally biased region" description="Polar residues" evidence="1">
    <location>
        <begin position="33"/>
        <end position="53"/>
    </location>
</feature>
<evidence type="ECO:0000313" key="2">
    <source>
        <dbReference type="EMBL" id="EST18832.1"/>
    </source>
</evidence>
<feature type="compositionally biased region" description="Basic and acidic residues" evidence="1">
    <location>
        <begin position="1"/>
        <end position="17"/>
    </location>
</feature>
<dbReference type="STRING" id="1352936.M878_43750"/>
<reference evidence="2 3" key="1">
    <citation type="journal article" date="2014" name="Genome Announc.">
        <title>Draft Genome Sequence of Streptomyces roseochromogenes subsp. oscitans DS 12.976, Producer of the Aminocoumarin Antibiotic Clorobiocin.</title>
        <authorList>
            <person name="Ruckert C."/>
            <person name="Kalinowski J."/>
            <person name="Heide L."/>
            <person name="Apel A.K."/>
        </authorList>
    </citation>
    <scope>NUCLEOTIDE SEQUENCE [LARGE SCALE GENOMIC DNA]</scope>
    <source>
        <strain evidence="2 3">DS 12.976</strain>
    </source>
</reference>
<dbReference type="Proteomes" id="UP000017984">
    <property type="component" value="Chromosome"/>
</dbReference>
<protein>
    <submittedName>
        <fullName evidence="2">Uncharacterized protein</fullName>
    </submittedName>
</protein>
<dbReference type="HOGENOM" id="CLU_3066822_0_0_11"/>
<dbReference type="PATRIC" id="fig|1352936.5.peg.9067"/>
<comment type="caution">
    <text evidence="2">The sequence shown here is derived from an EMBL/GenBank/DDBJ whole genome shotgun (WGS) entry which is preliminary data.</text>
</comment>
<evidence type="ECO:0000256" key="1">
    <source>
        <dbReference type="SAM" id="MobiDB-lite"/>
    </source>
</evidence>
<keyword evidence="3" id="KW-1185">Reference proteome</keyword>
<organism evidence="2 3">
    <name type="scientific">Streptomyces roseochromogenus subsp. oscitans DS 12.976</name>
    <dbReference type="NCBI Taxonomy" id="1352936"/>
    <lineage>
        <taxon>Bacteria</taxon>
        <taxon>Bacillati</taxon>
        <taxon>Actinomycetota</taxon>
        <taxon>Actinomycetes</taxon>
        <taxon>Kitasatosporales</taxon>
        <taxon>Streptomycetaceae</taxon>
        <taxon>Streptomyces</taxon>
    </lineage>
</organism>
<evidence type="ECO:0000313" key="3">
    <source>
        <dbReference type="Proteomes" id="UP000017984"/>
    </source>
</evidence>
<dbReference type="EMBL" id="AWQX01000386">
    <property type="protein sequence ID" value="EST18832.1"/>
    <property type="molecule type" value="Genomic_DNA"/>
</dbReference>